<proteinExistence type="inferred from homology"/>
<dbReference type="GO" id="GO:0005886">
    <property type="term" value="C:plasma membrane"/>
    <property type="evidence" value="ECO:0007669"/>
    <property type="project" value="TreeGrafter"/>
</dbReference>
<comment type="caution">
    <text evidence="4">The sequence shown here is derived from an EMBL/GenBank/DDBJ whole genome shotgun (WGS) entry which is preliminary data.</text>
</comment>
<dbReference type="InterPro" id="IPR027417">
    <property type="entry name" value="P-loop_NTPase"/>
</dbReference>
<dbReference type="GO" id="GO:0005524">
    <property type="term" value="F:ATP binding"/>
    <property type="evidence" value="ECO:0007669"/>
    <property type="project" value="UniProtKB-KW"/>
</dbReference>
<dbReference type="Gene3D" id="1.20.58.760">
    <property type="entry name" value="Peptidase M41"/>
    <property type="match status" value="1"/>
</dbReference>
<keyword evidence="5" id="KW-1185">Reference proteome</keyword>
<keyword evidence="1" id="KW-0067">ATP-binding</keyword>
<dbReference type="InterPro" id="IPR000642">
    <property type="entry name" value="Peptidase_M41"/>
</dbReference>
<name>A0A512ISQ0_9HYPH</name>
<dbReference type="InterPro" id="IPR037219">
    <property type="entry name" value="Peptidase_M41-like"/>
</dbReference>
<protein>
    <recommendedName>
        <fullName evidence="3">AAA+ ATPase domain-containing protein</fullName>
    </recommendedName>
</protein>
<evidence type="ECO:0000259" key="3">
    <source>
        <dbReference type="SMART" id="SM00382"/>
    </source>
</evidence>
<dbReference type="GO" id="GO:0004176">
    <property type="term" value="F:ATP-dependent peptidase activity"/>
    <property type="evidence" value="ECO:0007669"/>
    <property type="project" value="InterPro"/>
</dbReference>
<evidence type="ECO:0000313" key="5">
    <source>
        <dbReference type="Proteomes" id="UP000321258"/>
    </source>
</evidence>
<dbReference type="SMART" id="SM00382">
    <property type="entry name" value="AAA"/>
    <property type="match status" value="1"/>
</dbReference>
<organism evidence="4 5">
    <name type="scientific">Methylobacterium haplocladii</name>
    <dbReference type="NCBI Taxonomy" id="1176176"/>
    <lineage>
        <taxon>Bacteria</taxon>
        <taxon>Pseudomonadati</taxon>
        <taxon>Pseudomonadota</taxon>
        <taxon>Alphaproteobacteria</taxon>
        <taxon>Hyphomicrobiales</taxon>
        <taxon>Methylobacteriaceae</taxon>
        <taxon>Methylobacterium</taxon>
    </lineage>
</organism>
<dbReference type="AlphaFoldDB" id="A0A512ISQ0"/>
<dbReference type="Gene3D" id="1.10.8.60">
    <property type="match status" value="1"/>
</dbReference>
<dbReference type="PANTHER" id="PTHR23076:SF97">
    <property type="entry name" value="ATP-DEPENDENT ZINC METALLOPROTEASE YME1L1"/>
    <property type="match status" value="1"/>
</dbReference>
<dbReference type="InterPro" id="IPR003960">
    <property type="entry name" value="ATPase_AAA_CS"/>
</dbReference>
<dbReference type="Pfam" id="PF00004">
    <property type="entry name" value="AAA"/>
    <property type="match status" value="1"/>
</dbReference>
<accession>A0A512ISQ0</accession>
<comment type="similarity">
    <text evidence="1">Belongs to the AAA ATPase family.</text>
</comment>
<dbReference type="EMBL" id="BJZT01000034">
    <property type="protein sequence ID" value="GEP00742.1"/>
    <property type="molecule type" value="Genomic_DNA"/>
</dbReference>
<gene>
    <name evidence="4" type="ORF">MHA02_31290</name>
</gene>
<keyword evidence="1" id="KW-0547">Nucleotide-binding</keyword>
<dbReference type="GO" id="GO:0016887">
    <property type="term" value="F:ATP hydrolysis activity"/>
    <property type="evidence" value="ECO:0007669"/>
    <property type="project" value="InterPro"/>
</dbReference>
<dbReference type="Pfam" id="PF01434">
    <property type="entry name" value="Peptidase_M41"/>
    <property type="match status" value="1"/>
</dbReference>
<dbReference type="PROSITE" id="PS00674">
    <property type="entry name" value="AAA"/>
    <property type="match status" value="1"/>
</dbReference>
<dbReference type="InterPro" id="IPR003959">
    <property type="entry name" value="ATPase_AAA_core"/>
</dbReference>
<dbReference type="GO" id="GO:0006508">
    <property type="term" value="P:proteolysis"/>
    <property type="evidence" value="ECO:0007669"/>
    <property type="project" value="InterPro"/>
</dbReference>
<dbReference type="PANTHER" id="PTHR23076">
    <property type="entry name" value="METALLOPROTEASE M41 FTSH"/>
    <property type="match status" value="1"/>
</dbReference>
<evidence type="ECO:0000256" key="2">
    <source>
        <dbReference type="SAM" id="MobiDB-lite"/>
    </source>
</evidence>
<dbReference type="SUPFAM" id="SSF140990">
    <property type="entry name" value="FtsH protease domain-like"/>
    <property type="match status" value="1"/>
</dbReference>
<dbReference type="CDD" id="cd19481">
    <property type="entry name" value="RecA-like_protease"/>
    <property type="match status" value="1"/>
</dbReference>
<dbReference type="GO" id="GO:0004222">
    <property type="term" value="F:metalloendopeptidase activity"/>
    <property type="evidence" value="ECO:0007669"/>
    <property type="project" value="InterPro"/>
</dbReference>
<dbReference type="InterPro" id="IPR003593">
    <property type="entry name" value="AAA+_ATPase"/>
</dbReference>
<feature type="domain" description="AAA+ ATPase" evidence="3">
    <location>
        <begin position="316"/>
        <end position="455"/>
    </location>
</feature>
<evidence type="ECO:0000256" key="1">
    <source>
        <dbReference type="RuleBase" id="RU003651"/>
    </source>
</evidence>
<evidence type="ECO:0000313" key="4">
    <source>
        <dbReference type="EMBL" id="GEP00742.1"/>
    </source>
</evidence>
<dbReference type="Gene3D" id="3.40.50.300">
    <property type="entry name" value="P-loop containing nucleotide triphosphate hydrolases"/>
    <property type="match status" value="1"/>
</dbReference>
<sequence length="714" mass="76894">MLDCPSTAEKSEATPGMPWETTAPDQLARAFLKGLAQRERERRKHEAMGGSVAFVDEDDPVERMIAQDEPDRKTEHVPLHPGRALTAVLVARAIEADPDVLRRLRRENPVVTIATHMPELIDATRYVVEKCALPTGAIVKELTGSKYHDLRRDQVGLVVRDGSGREHNPDTGNAAIGAALHAGAALIGIAPDPKRQLPRDLLRSAEHRLVLPPIDHGAIALMVEAVTGGVPTRRLDDALLRTLDIGDLPVALRNMRSADDGIDAIARILSQKADYLESGPSLEELHGYGAAQDWGLALAQDLNDYRAGRIDWSDIDNRGLLLSGPPGVGKTSFARALAKSARVPLVATSVAEWNSADYMSGTLQAIRNAFARARAQAPCILFIDELDGISDRTQIRGEYVQYWTQIVNLFLELLAGVEERPGVVVIAATNHPDRIDAAVKRAGRLDREIAIEKPDVATLDRIFRHHLGAETLPGVSLAPVALAARGRTGADVEAFVRRARGRARRRGRELLPADLMAELRDDAPQLSADDRRRIAIHEAGHTVACRALGFHDAIVDVSLSDTGGVLVMDQQITGCSTLPQLEAMLAVILAGRAAERICFGEVSIGAGGPGYSDLRRATTIARDIEAQFGLGSLGPVLVDVSATDLLIPNGLLEMVAKRLQAAEERARAVLDTHWKQVEAIATALQAEGYLAGAEIDRLMGAAATQGTPNSEGAR</sequence>
<reference evidence="4 5" key="1">
    <citation type="submission" date="2019-07" db="EMBL/GenBank/DDBJ databases">
        <title>Whole genome shotgun sequence of Methylobacterium haplocladii NBRC 107714.</title>
        <authorList>
            <person name="Hosoyama A."/>
            <person name="Uohara A."/>
            <person name="Ohji S."/>
            <person name="Ichikawa N."/>
        </authorList>
    </citation>
    <scope>NUCLEOTIDE SEQUENCE [LARGE SCALE GENOMIC DNA]</scope>
    <source>
        <strain evidence="4 5">NBRC 107714</strain>
    </source>
</reference>
<dbReference type="GO" id="GO:0030163">
    <property type="term" value="P:protein catabolic process"/>
    <property type="evidence" value="ECO:0007669"/>
    <property type="project" value="TreeGrafter"/>
</dbReference>
<dbReference type="Proteomes" id="UP000321258">
    <property type="component" value="Unassembled WGS sequence"/>
</dbReference>
<feature type="region of interest" description="Disordered" evidence="2">
    <location>
        <begin position="1"/>
        <end position="23"/>
    </location>
</feature>
<dbReference type="SUPFAM" id="SSF52540">
    <property type="entry name" value="P-loop containing nucleoside triphosphate hydrolases"/>
    <property type="match status" value="1"/>
</dbReference>